<dbReference type="EMBL" id="MK072022">
    <property type="protein sequence ID" value="AYV77263.1"/>
    <property type="molecule type" value="Genomic_DNA"/>
</dbReference>
<dbReference type="Pfam" id="PF14388">
    <property type="entry name" value="DUF4419"/>
    <property type="match status" value="1"/>
</dbReference>
<gene>
    <name evidence="1" type="ORF">Barrevirus25_6</name>
</gene>
<reference evidence="1" key="1">
    <citation type="submission" date="2018-10" db="EMBL/GenBank/DDBJ databases">
        <title>Hidden diversity of soil giant viruses.</title>
        <authorList>
            <person name="Schulz F."/>
            <person name="Alteio L."/>
            <person name="Goudeau D."/>
            <person name="Ryan E.M."/>
            <person name="Malmstrom R.R."/>
            <person name="Blanchard J."/>
            <person name="Woyke T."/>
        </authorList>
    </citation>
    <scope>NUCLEOTIDE SEQUENCE</scope>
    <source>
        <strain evidence="1">BAV1</strain>
    </source>
</reference>
<protein>
    <submittedName>
        <fullName evidence="1">DUF4419 domain-containing protein</fullName>
    </submittedName>
</protein>
<proteinExistence type="predicted"/>
<organism evidence="1">
    <name type="scientific">Barrevirus sp</name>
    <dbReference type="NCBI Taxonomy" id="2487763"/>
    <lineage>
        <taxon>Viruses</taxon>
        <taxon>Varidnaviria</taxon>
        <taxon>Bamfordvirae</taxon>
        <taxon>Nucleocytoviricota</taxon>
        <taxon>Megaviricetes</taxon>
        <taxon>Imitervirales</taxon>
        <taxon>Mimiviridae</taxon>
        <taxon>Klosneuvirinae</taxon>
    </lineage>
</organism>
<accession>A0A3G4ZUI4</accession>
<sequence>MKPTMKTVKIQDLEPSKDYQDRIRKQDTEKNWRRTKCHHYSKTDICKCATLCYLENVEANVYSHPNSFYGAFVNAYNNHEDIILSPDDVWLTICFQFSKYINNNAEKMRDLFVSQSDKKKLTVTTGKELDESQWTEFFNLMIGAIKGNTKDGIVDTLKCDFSTTKQIESIISVATIMDSFKQYFDYGRCIPMCGIKAVRFMGSLEDWTRLLDKTSALEKYDVDGQWKTYIQNLIPILKNFIDSYNEKVDVDFWNKVMSLTSGRLGSGSCTYVSGWILSFFNLSGKVEDDDIKSYSFDFPVEIDNKMTGETKTVNMIGGFGGVNKTDGAYRPQLSMIVFHDGNVTKIDLFIAYYFIYKIIRSNQKWKKYFL</sequence>
<dbReference type="PANTHER" id="PTHR31252">
    <property type="entry name" value="DUF4419 DOMAIN-CONTAINING PROTEIN"/>
    <property type="match status" value="1"/>
</dbReference>
<dbReference type="PANTHER" id="PTHR31252:SF11">
    <property type="entry name" value="DUF4419 DOMAIN-CONTAINING PROTEIN"/>
    <property type="match status" value="1"/>
</dbReference>
<name>A0A3G4ZUI4_9VIRU</name>
<evidence type="ECO:0000313" key="1">
    <source>
        <dbReference type="EMBL" id="AYV77263.1"/>
    </source>
</evidence>
<dbReference type="InterPro" id="IPR025533">
    <property type="entry name" value="DUF4419"/>
</dbReference>